<dbReference type="AlphaFoldDB" id="A0A0F9HHF2"/>
<sequence>MGLFAFKATGCRVLAFAHHVAYYLRMGEIPEGRGVRLCTPGTIKGNPRSVAICANPVHWRLKGMPKASNGRRPPIYSDKMALFTQGDLRNIRVAAERTALARDVANAEDHQLTPAETYLIALAETIIAALPEGRLGNYQIVVPPILPKPTKTLPILS</sequence>
<dbReference type="EMBL" id="LAZR01022667">
    <property type="protein sequence ID" value="KKL81075.1"/>
    <property type="molecule type" value="Genomic_DNA"/>
</dbReference>
<gene>
    <name evidence="1" type="ORF">LCGC14_1998370</name>
</gene>
<organism evidence="1">
    <name type="scientific">marine sediment metagenome</name>
    <dbReference type="NCBI Taxonomy" id="412755"/>
    <lineage>
        <taxon>unclassified sequences</taxon>
        <taxon>metagenomes</taxon>
        <taxon>ecological metagenomes</taxon>
    </lineage>
</organism>
<evidence type="ECO:0000313" key="1">
    <source>
        <dbReference type="EMBL" id="KKL81075.1"/>
    </source>
</evidence>
<comment type="caution">
    <text evidence="1">The sequence shown here is derived from an EMBL/GenBank/DDBJ whole genome shotgun (WGS) entry which is preliminary data.</text>
</comment>
<accession>A0A0F9HHF2</accession>
<protein>
    <submittedName>
        <fullName evidence="1">Uncharacterized protein</fullName>
    </submittedName>
</protein>
<reference evidence="1" key="1">
    <citation type="journal article" date="2015" name="Nature">
        <title>Complex archaea that bridge the gap between prokaryotes and eukaryotes.</title>
        <authorList>
            <person name="Spang A."/>
            <person name="Saw J.H."/>
            <person name="Jorgensen S.L."/>
            <person name="Zaremba-Niedzwiedzka K."/>
            <person name="Martijn J."/>
            <person name="Lind A.E."/>
            <person name="van Eijk R."/>
            <person name="Schleper C."/>
            <person name="Guy L."/>
            <person name="Ettema T.J."/>
        </authorList>
    </citation>
    <scope>NUCLEOTIDE SEQUENCE</scope>
</reference>
<name>A0A0F9HHF2_9ZZZZ</name>
<proteinExistence type="predicted"/>